<dbReference type="EMBL" id="KN846996">
    <property type="protein sequence ID" value="KIW89227.1"/>
    <property type="molecule type" value="Genomic_DNA"/>
</dbReference>
<dbReference type="PANTHER" id="PTHR42749:SF1">
    <property type="entry name" value="CELL SHAPE-DETERMINING PROTEIN MREB"/>
    <property type="match status" value="1"/>
</dbReference>
<dbReference type="Gene3D" id="3.40.50.720">
    <property type="entry name" value="NAD(P)-binding Rossmann-like Domain"/>
    <property type="match status" value="1"/>
</dbReference>
<dbReference type="InterPro" id="IPR002347">
    <property type="entry name" value="SDR_fam"/>
</dbReference>
<sequence>MASTPDVIVGIDFGMTSTGVAYSAGPEWTRPETIQNWPGNLRGGIADKVDSKIAYDPNGEIVSWGFMVDSCRVGDNVRVEELFKLYLDPDFKDPYEGAPSVQEAQRWFTDYLSRLHQAVERHLRDTIPRYDSKRVEFRFSVPTTWKNPAMIAETKQLIHQAGFGRRSPRETVEVSLTEAEAAAVYASKQQYSSGDVFLVCDAGGGTSDVNILKVLASGIGETELEPLSWVEGRAIGSTLIDYRMEKLIIERLEPIREHLVLKPETAAYRMLRENSRFESFKCNLGDEAMDLPSLRLPIPGLPYGTNFESVGVEDSQMIIMKEEVQAIFDDQVEKLTNLIDEQLTHLQTTKPAEQVTYMVLSGGLGSSPYLQKRLIARYQSGPTQFPNVKDLQILRVPKPQLAVCHGLVLDRVQQIKANRSVYKERYCRNSYGVVVRREYDPKYHLGQPVIIDPRDNKIWVEKQIDWFVVKVGPDETPTKIKRGGLRVEQGQKVSVQNGVKQRYSMKIQPGSEHLPWQSQIVMSSLPPNRLPSSLNDPGAQPVCKVESQLPQDMKRKNRHWYNVGPEYLRAEFEMQVLIGPADLKFQTLSRDGIMSRDHESIDVEWVSSTKDASQPFIAELEGCDSPHIYNVNLLSTANIIDAFELVASSGTSLICIDSMAAHFPSLSSSLEQHLATAPRDQLLQHAQLDVAVHPGPAPGIISTALGQQELDGKSSLSMRRMIQQSGSGRIGTPDEIAGVIRFLASPEASFITGNDILVDGGAIAGQ</sequence>
<protein>
    <recommendedName>
        <fullName evidence="3">Actin-like ATPase domain-containing protein</fullName>
    </recommendedName>
</protein>
<dbReference type="Gene3D" id="3.90.640.10">
    <property type="entry name" value="Actin, Chain A, domain 4"/>
    <property type="match status" value="1"/>
</dbReference>
<dbReference type="SUPFAM" id="SSF51735">
    <property type="entry name" value="NAD(P)-binding Rossmann-fold domains"/>
    <property type="match status" value="1"/>
</dbReference>
<dbReference type="CDD" id="cd10170">
    <property type="entry name" value="ASKHA_NBD_HSP70"/>
    <property type="match status" value="1"/>
</dbReference>
<dbReference type="InterPro" id="IPR036291">
    <property type="entry name" value="NAD(P)-bd_dom_sf"/>
</dbReference>
<dbReference type="InterPro" id="IPR043129">
    <property type="entry name" value="ATPase_NBD"/>
</dbReference>
<dbReference type="GeneID" id="27703008"/>
<evidence type="ECO:0000313" key="1">
    <source>
        <dbReference type="EMBL" id="KIW89227.1"/>
    </source>
</evidence>
<organism evidence="1 2">
    <name type="scientific">Cladophialophora bantiana (strain ATCC 10958 / CBS 173.52 / CDC B-1940 / NIH 8579)</name>
    <name type="common">Xylohypha bantiana</name>
    <dbReference type="NCBI Taxonomy" id="1442370"/>
    <lineage>
        <taxon>Eukaryota</taxon>
        <taxon>Fungi</taxon>
        <taxon>Dikarya</taxon>
        <taxon>Ascomycota</taxon>
        <taxon>Pezizomycotina</taxon>
        <taxon>Eurotiomycetes</taxon>
        <taxon>Chaetothyriomycetidae</taxon>
        <taxon>Chaetothyriales</taxon>
        <taxon>Herpotrichiellaceae</taxon>
        <taxon>Cladophialophora</taxon>
    </lineage>
</organism>
<keyword evidence="2" id="KW-1185">Reference proteome</keyword>
<evidence type="ECO:0000313" key="2">
    <source>
        <dbReference type="Proteomes" id="UP000053789"/>
    </source>
</evidence>
<dbReference type="Gene3D" id="3.30.420.40">
    <property type="match status" value="2"/>
</dbReference>
<reference evidence="1" key="1">
    <citation type="submission" date="2015-01" db="EMBL/GenBank/DDBJ databases">
        <title>The Genome Sequence of Cladophialophora bantiana CBS 173.52.</title>
        <authorList>
            <consortium name="The Broad Institute Genomics Platform"/>
            <person name="Cuomo C."/>
            <person name="de Hoog S."/>
            <person name="Gorbushina A."/>
            <person name="Stielow B."/>
            <person name="Teixiera M."/>
            <person name="Abouelleil A."/>
            <person name="Chapman S.B."/>
            <person name="Priest M."/>
            <person name="Young S.K."/>
            <person name="Wortman J."/>
            <person name="Nusbaum C."/>
            <person name="Birren B."/>
        </authorList>
    </citation>
    <scope>NUCLEOTIDE SEQUENCE [LARGE SCALE GENOMIC DNA]</scope>
    <source>
        <strain evidence="1">CBS 173.52</strain>
    </source>
</reference>
<dbReference type="HOGENOM" id="CLU_009958_3_0_1"/>
<dbReference type="RefSeq" id="XP_016615896.1">
    <property type="nucleotide sequence ID" value="XM_016767798.1"/>
</dbReference>
<gene>
    <name evidence="1" type="ORF">Z519_10080</name>
</gene>
<dbReference type="AlphaFoldDB" id="A0A0D2FRK7"/>
<dbReference type="SUPFAM" id="SSF53067">
    <property type="entry name" value="Actin-like ATPase domain"/>
    <property type="match status" value="2"/>
</dbReference>
<dbReference type="OrthoDB" id="2394218at2759"/>
<dbReference type="Proteomes" id="UP000053789">
    <property type="component" value="Unassembled WGS sequence"/>
</dbReference>
<accession>A0A0D2FRK7</accession>
<dbReference type="VEuPathDB" id="FungiDB:Z519_10080"/>
<evidence type="ECO:0008006" key="3">
    <source>
        <dbReference type="Google" id="ProtNLM"/>
    </source>
</evidence>
<proteinExistence type="predicted"/>
<dbReference type="PANTHER" id="PTHR42749">
    <property type="entry name" value="CELL SHAPE-DETERMINING PROTEIN MREB"/>
    <property type="match status" value="1"/>
</dbReference>
<name>A0A0D2FRK7_CLAB1</name>
<dbReference type="Pfam" id="PF13561">
    <property type="entry name" value="adh_short_C2"/>
    <property type="match status" value="1"/>
</dbReference>